<dbReference type="EMBL" id="CP002582">
    <property type="protein sequence ID" value="ADZ81795.1"/>
    <property type="molecule type" value="Genomic_DNA"/>
</dbReference>
<organism evidence="2 3">
    <name type="scientific">Cellulosilyticum lentocellum (strain ATCC 49066 / DSM 5427 / NCIMB 11756 / RHM5)</name>
    <name type="common">Clostridium lentocellum</name>
    <dbReference type="NCBI Taxonomy" id="642492"/>
    <lineage>
        <taxon>Bacteria</taxon>
        <taxon>Bacillati</taxon>
        <taxon>Bacillota</taxon>
        <taxon>Clostridia</taxon>
        <taxon>Lachnospirales</taxon>
        <taxon>Cellulosilyticaceae</taxon>
        <taxon>Cellulosilyticum</taxon>
    </lineage>
</organism>
<keyword evidence="3" id="KW-1185">Reference proteome</keyword>
<evidence type="ECO:0000313" key="2">
    <source>
        <dbReference type="EMBL" id="ADZ81795.1"/>
    </source>
</evidence>
<feature type="transmembrane region" description="Helical" evidence="1">
    <location>
        <begin position="6"/>
        <end position="29"/>
    </location>
</feature>
<evidence type="ECO:0008006" key="4">
    <source>
        <dbReference type="Google" id="ProtNLM"/>
    </source>
</evidence>
<dbReference type="HOGENOM" id="CLU_1599769_0_0_9"/>
<keyword evidence="1" id="KW-0812">Transmembrane</keyword>
<dbReference type="KEGG" id="cle:Clole_0033"/>
<proteinExistence type="predicted"/>
<evidence type="ECO:0000313" key="3">
    <source>
        <dbReference type="Proteomes" id="UP000008467"/>
    </source>
</evidence>
<reference evidence="2 3" key="1">
    <citation type="journal article" date="2011" name="J. Bacteriol.">
        <title>Complete genome sequence of the cellulose-degrading bacterium Cellulosilyticum lentocellum.</title>
        <authorList>
            <consortium name="US DOE Joint Genome Institute"/>
            <person name="Miller D.A."/>
            <person name="Suen G."/>
            <person name="Bruce D."/>
            <person name="Copeland A."/>
            <person name="Cheng J.F."/>
            <person name="Detter C."/>
            <person name="Goodwin L.A."/>
            <person name="Han C.S."/>
            <person name="Hauser L.J."/>
            <person name="Land M.L."/>
            <person name="Lapidus A."/>
            <person name="Lucas S."/>
            <person name="Meincke L."/>
            <person name="Pitluck S."/>
            <person name="Tapia R."/>
            <person name="Teshima H."/>
            <person name="Woyke T."/>
            <person name="Fox B.G."/>
            <person name="Angert E.R."/>
            <person name="Currie C.R."/>
        </authorList>
    </citation>
    <scope>NUCLEOTIDE SEQUENCE [LARGE SCALE GENOMIC DNA]</scope>
    <source>
        <strain evidence="3">ATCC 49066 / DSM 5427 / NCIMB 11756 / RHM5</strain>
    </source>
</reference>
<dbReference type="AlphaFoldDB" id="F2JGA0"/>
<evidence type="ECO:0000256" key="1">
    <source>
        <dbReference type="SAM" id="Phobius"/>
    </source>
</evidence>
<sequence length="166" mass="19618">MKKAKLIFKIVGLFALIGTISTIVLFLMWKQNEIIKRDGIRLPYLDDVTRFEVHYPYNWETAKGKVKQEDKKGICIYVNEDEKETIYCYYTDQPIELEKTDSDSTIFETTNGLKGNMFIKEENERKIIDLVFESQKYGIHIDVSKQNWQQNEDAIMKIMKSFIIIQ</sequence>
<accession>F2JGA0</accession>
<dbReference type="Proteomes" id="UP000008467">
    <property type="component" value="Chromosome"/>
</dbReference>
<keyword evidence="1" id="KW-1133">Transmembrane helix</keyword>
<name>F2JGA0_CELLD</name>
<protein>
    <recommendedName>
        <fullName evidence="4">DUF4367 domain-containing protein</fullName>
    </recommendedName>
</protein>
<dbReference type="RefSeq" id="WP_013655096.1">
    <property type="nucleotide sequence ID" value="NC_015275.1"/>
</dbReference>
<gene>
    <name evidence="2" type="ordered locus">Clole_0033</name>
</gene>
<keyword evidence="1" id="KW-0472">Membrane</keyword>